<protein>
    <submittedName>
        <fullName evidence="2">Uncharacterized protein</fullName>
    </submittedName>
</protein>
<proteinExistence type="predicted"/>
<name>A0AAD9KT39_RIDPI</name>
<gene>
    <name evidence="2" type="ORF">NP493_624g00018</name>
</gene>
<feature type="region of interest" description="Disordered" evidence="1">
    <location>
        <begin position="335"/>
        <end position="356"/>
    </location>
</feature>
<dbReference type="EMBL" id="JAODUO010000624">
    <property type="protein sequence ID" value="KAK2177001.1"/>
    <property type="molecule type" value="Genomic_DNA"/>
</dbReference>
<keyword evidence="3" id="KW-1185">Reference proteome</keyword>
<comment type="caution">
    <text evidence="2">The sequence shown here is derived from an EMBL/GenBank/DDBJ whole genome shotgun (WGS) entry which is preliminary data.</text>
</comment>
<sequence>MISHSVHVQPVTKAMMKRYIDLEWKVRKLEKDQVHQTLHLKQGQLSDLEKSIKQLQEHHRQCVLRVQQEMKDAAWAAKTTMQSFFEGDMTLAKEQSEYLEARNNEEMVRGELEGLGRHKARLAEDVHIMHKAAQKLEDFYAEQDKLLGEIFSGQYGSERENVTESQLDALVARQEKINAAKYKWSNSVVLLQYTVSQLGVAVTRWQQLLMMPDMQQRYLLATETRDNLTSACRNVLTAHMYLSHIEFPYLKRDEVNTVNTAVANIYQDMQRPDRHAHALNLYSVTHKRAASLLQWLQHVITSTIEPDLKRINEAVRVKQQELKAERLRLIKEKMQKLEADSSDSSDSSSDESDEEFRELLGDVNEVAWQMPAVRSLKQQASALNAGVAKKGESIKNRMTSVLEKTGAQLGFLAGAAKDKGLEFQKVVLAMMAKEALVAEPPKPDTDNLPTQEEGEGGKDGSGEPGKDGPTPLPLAELAPAPNQEDLFGDIEDLKKRHERELEELAKVQEMNKVRQEQELHAKLQARRNRRKRLDLQQQQAGS</sequence>
<feature type="region of interest" description="Disordered" evidence="1">
    <location>
        <begin position="437"/>
        <end position="494"/>
    </location>
</feature>
<organism evidence="2 3">
    <name type="scientific">Ridgeia piscesae</name>
    <name type="common">Tubeworm</name>
    <dbReference type="NCBI Taxonomy" id="27915"/>
    <lineage>
        <taxon>Eukaryota</taxon>
        <taxon>Metazoa</taxon>
        <taxon>Spiralia</taxon>
        <taxon>Lophotrochozoa</taxon>
        <taxon>Annelida</taxon>
        <taxon>Polychaeta</taxon>
        <taxon>Sedentaria</taxon>
        <taxon>Canalipalpata</taxon>
        <taxon>Sabellida</taxon>
        <taxon>Siboglinidae</taxon>
        <taxon>Ridgeia</taxon>
    </lineage>
</organism>
<accession>A0AAD9KT39</accession>
<feature type="compositionally biased region" description="Low complexity" evidence="1">
    <location>
        <begin position="467"/>
        <end position="481"/>
    </location>
</feature>
<evidence type="ECO:0000313" key="2">
    <source>
        <dbReference type="EMBL" id="KAK2177001.1"/>
    </source>
</evidence>
<dbReference type="PANTHER" id="PTHR21974:SF2">
    <property type="entry name" value="RE15880P"/>
    <property type="match status" value="1"/>
</dbReference>
<dbReference type="PANTHER" id="PTHR21974">
    <property type="entry name" value="RE15880P"/>
    <property type="match status" value="1"/>
</dbReference>
<dbReference type="Proteomes" id="UP001209878">
    <property type="component" value="Unassembled WGS sequence"/>
</dbReference>
<evidence type="ECO:0000256" key="1">
    <source>
        <dbReference type="SAM" id="MobiDB-lite"/>
    </source>
</evidence>
<reference evidence="2" key="1">
    <citation type="journal article" date="2023" name="Mol. Biol. Evol.">
        <title>Third-Generation Sequencing Reveals the Adaptive Role of the Epigenome in Three Deep-Sea Polychaetes.</title>
        <authorList>
            <person name="Perez M."/>
            <person name="Aroh O."/>
            <person name="Sun Y."/>
            <person name="Lan Y."/>
            <person name="Juniper S.K."/>
            <person name="Young C.R."/>
            <person name="Angers B."/>
            <person name="Qian P.Y."/>
        </authorList>
    </citation>
    <scope>NUCLEOTIDE SEQUENCE</scope>
    <source>
        <strain evidence="2">R07B-5</strain>
    </source>
</reference>
<feature type="region of interest" description="Disordered" evidence="1">
    <location>
        <begin position="523"/>
        <end position="542"/>
    </location>
</feature>
<feature type="compositionally biased region" description="Acidic residues" evidence="1">
    <location>
        <begin position="340"/>
        <end position="356"/>
    </location>
</feature>
<feature type="compositionally biased region" description="Basic residues" evidence="1">
    <location>
        <begin position="523"/>
        <end position="532"/>
    </location>
</feature>
<evidence type="ECO:0000313" key="3">
    <source>
        <dbReference type="Proteomes" id="UP001209878"/>
    </source>
</evidence>
<dbReference type="AlphaFoldDB" id="A0AAD9KT39"/>
<feature type="compositionally biased region" description="Basic and acidic residues" evidence="1">
    <location>
        <begin position="455"/>
        <end position="466"/>
    </location>
</feature>
<dbReference type="GO" id="GO:0005929">
    <property type="term" value="C:cilium"/>
    <property type="evidence" value="ECO:0007669"/>
    <property type="project" value="TreeGrafter"/>
</dbReference>